<evidence type="ECO:0000259" key="1">
    <source>
        <dbReference type="Pfam" id="PF07727"/>
    </source>
</evidence>
<keyword evidence="3" id="KW-1185">Reference proteome</keyword>
<dbReference type="Proteomes" id="UP001289374">
    <property type="component" value="Unassembled WGS sequence"/>
</dbReference>
<feature type="domain" description="Reverse transcriptase Ty1/copia-type" evidence="1">
    <location>
        <begin position="14"/>
        <end position="77"/>
    </location>
</feature>
<dbReference type="AlphaFoldDB" id="A0AAE2BWC8"/>
<protein>
    <recommendedName>
        <fullName evidence="1">Reverse transcriptase Ty1/copia-type domain-containing protein</fullName>
    </recommendedName>
</protein>
<organism evidence="2 3">
    <name type="scientific">Sesamum angolense</name>
    <dbReference type="NCBI Taxonomy" id="2727404"/>
    <lineage>
        <taxon>Eukaryota</taxon>
        <taxon>Viridiplantae</taxon>
        <taxon>Streptophyta</taxon>
        <taxon>Embryophyta</taxon>
        <taxon>Tracheophyta</taxon>
        <taxon>Spermatophyta</taxon>
        <taxon>Magnoliopsida</taxon>
        <taxon>eudicotyledons</taxon>
        <taxon>Gunneridae</taxon>
        <taxon>Pentapetalae</taxon>
        <taxon>asterids</taxon>
        <taxon>lamiids</taxon>
        <taxon>Lamiales</taxon>
        <taxon>Pedaliaceae</taxon>
        <taxon>Sesamum</taxon>
    </lineage>
</organism>
<evidence type="ECO:0000313" key="2">
    <source>
        <dbReference type="EMBL" id="KAK4399875.1"/>
    </source>
</evidence>
<name>A0AAE2BWC8_9LAMI</name>
<gene>
    <name evidence="2" type="ORF">Sango_1093600</name>
</gene>
<reference evidence="2" key="1">
    <citation type="submission" date="2020-06" db="EMBL/GenBank/DDBJ databases">
        <authorList>
            <person name="Li T."/>
            <person name="Hu X."/>
            <person name="Zhang T."/>
            <person name="Song X."/>
            <person name="Zhang H."/>
            <person name="Dai N."/>
            <person name="Sheng W."/>
            <person name="Hou X."/>
            <person name="Wei L."/>
        </authorList>
    </citation>
    <scope>NUCLEOTIDE SEQUENCE</scope>
    <source>
        <strain evidence="2">K16</strain>
        <tissue evidence="2">Leaf</tissue>
    </source>
</reference>
<dbReference type="InterPro" id="IPR013103">
    <property type="entry name" value="RVT_2"/>
</dbReference>
<comment type="caution">
    <text evidence="2">The sequence shown here is derived from an EMBL/GenBank/DDBJ whole genome shotgun (WGS) entry which is preliminary data.</text>
</comment>
<evidence type="ECO:0000313" key="3">
    <source>
        <dbReference type="Proteomes" id="UP001289374"/>
    </source>
</evidence>
<dbReference type="Pfam" id="PF07727">
    <property type="entry name" value="RVT_2"/>
    <property type="match status" value="1"/>
</dbReference>
<proteinExistence type="predicted"/>
<accession>A0AAE2BWC8</accession>
<sequence length="80" mass="8976">MTAKMIISSCELDKLMARLVAKGYNQIEGIDYVERFSPVASVTVRIFLALASGYSWAIHQVDINNAFLHGYLDEDIYDSS</sequence>
<reference evidence="2" key="2">
    <citation type="journal article" date="2024" name="Plant">
        <title>Genomic evolution and insights into agronomic trait innovations of Sesamum species.</title>
        <authorList>
            <person name="Miao H."/>
            <person name="Wang L."/>
            <person name="Qu L."/>
            <person name="Liu H."/>
            <person name="Sun Y."/>
            <person name="Le M."/>
            <person name="Wang Q."/>
            <person name="Wei S."/>
            <person name="Zheng Y."/>
            <person name="Lin W."/>
            <person name="Duan Y."/>
            <person name="Cao H."/>
            <person name="Xiong S."/>
            <person name="Wang X."/>
            <person name="Wei L."/>
            <person name="Li C."/>
            <person name="Ma Q."/>
            <person name="Ju M."/>
            <person name="Zhao R."/>
            <person name="Li G."/>
            <person name="Mu C."/>
            <person name="Tian Q."/>
            <person name="Mei H."/>
            <person name="Zhang T."/>
            <person name="Gao T."/>
            <person name="Zhang H."/>
        </authorList>
    </citation>
    <scope>NUCLEOTIDE SEQUENCE</scope>
    <source>
        <strain evidence="2">K16</strain>
    </source>
</reference>
<dbReference type="EMBL" id="JACGWL010000006">
    <property type="protein sequence ID" value="KAK4399875.1"/>
    <property type="molecule type" value="Genomic_DNA"/>
</dbReference>